<dbReference type="InterPro" id="IPR036925">
    <property type="entry name" value="TIF_IF2_dom3_sf"/>
</dbReference>
<dbReference type="InterPro" id="IPR053905">
    <property type="entry name" value="EF-G-like_DII"/>
</dbReference>
<dbReference type="Pfam" id="PF22042">
    <property type="entry name" value="EF-G_D2"/>
    <property type="match status" value="1"/>
</dbReference>
<dbReference type="SUPFAM" id="SSF52156">
    <property type="entry name" value="Initiation factor IF2/eIF5b, domain 3"/>
    <property type="match status" value="1"/>
</dbReference>
<feature type="region of interest" description="Disordered" evidence="9">
    <location>
        <begin position="177"/>
        <end position="200"/>
    </location>
</feature>
<feature type="binding site" evidence="7">
    <location>
        <begin position="456"/>
        <end position="460"/>
    </location>
    <ligand>
        <name>GTP</name>
        <dbReference type="ChEBI" id="CHEBI:37565"/>
    </ligand>
</feature>
<dbReference type="GO" id="GO:0005525">
    <property type="term" value="F:GTP binding"/>
    <property type="evidence" value="ECO:0007669"/>
    <property type="project" value="UniProtKB-KW"/>
</dbReference>
<organism evidence="11 12">
    <name type="scientific">Candidatus Deianiraea vastatrix</name>
    <dbReference type="NCBI Taxonomy" id="2163644"/>
    <lineage>
        <taxon>Bacteria</taxon>
        <taxon>Pseudomonadati</taxon>
        <taxon>Pseudomonadota</taxon>
        <taxon>Alphaproteobacteria</taxon>
        <taxon>Rickettsiales</taxon>
        <taxon>Candidatus Deianiraeaceae</taxon>
        <taxon>Candidatus Deianiraea</taxon>
    </lineage>
</organism>
<dbReference type="GO" id="GO:0003743">
    <property type="term" value="F:translation initiation factor activity"/>
    <property type="evidence" value="ECO:0007669"/>
    <property type="project" value="UniProtKB-UniRule"/>
</dbReference>
<dbReference type="Proteomes" id="UP000321934">
    <property type="component" value="Chromosome"/>
</dbReference>
<dbReference type="Pfam" id="PF00009">
    <property type="entry name" value="GTP_EFTU"/>
    <property type="match status" value="1"/>
</dbReference>
<dbReference type="InterPro" id="IPR023115">
    <property type="entry name" value="TIF_IF2_dom3"/>
</dbReference>
<keyword evidence="4 7" id="KW-0547">Nucleotide-binding</keyword>
<dbReference type="InterPro" id="IPR015760">
    <property type="entry name" value="TIF_IF2"/>
</dbReference>
<dbReference type="RefSeq" id="WP_146820730.1">
    <property type="nucleotide sequence ID" value="NZ_CP029077.1"/>
</dbReference>
<evidence type="ECO:0000313" key="12">
    <source>
        <dbReference type="Proteomes" id="UP000321934"/>
    </source>
</evidence>
<evidence type="ECO:0000313" key="11">
    <source>
        <dbReference type="EMBL" id="QED23460.1"/>
    </source>
</evidence>
<dbReference type="NCBIfam" id="TIGR00487">
    <property type="entry name" value="IF-2"/>
    <property type="match status" value="1"/>
</dbReference>
<dbReference type="FunFam" id="2.40.30.10:FF:000008">
    <property type="entry name" value="Translation initiation factor IF-2"/>
    <property type="match status" value="1"/>
</dbReference>
<evidence type="ECO:0000256" key="3">
    <source>
        <dbReference type="ARBA" id="ARBA00022540"/>
    </source>
</evidence>
<keyword evidence="7" id="KW-0963">Cytoplasm</keyword>
<keyword evidence="12" id="KW-1185">Reference proteome</keyword>
<dbReference type="Gene3D" id="3.40.50.10050">
    <property type="entry name" value="Translation initiation factor IF- 2, domain 3"/>
    <property type="match status" value="1"/>
</dbReference>
<reference evidence="11 12" key="1">
    <citation type="journal article" date="2019" name="ISME J.">
        <title>Deianiraea, an extracellular bacterium associated with the ciliate Paramecium, suggests an alternative scenario for the evolution of Rickettsiales.</title>
        <authorList>
            <person name="Castelli M."/>
            <person name="Sabaneyeva E."/>
            <person name="Lanzoni O."/>
            <person name="Lebedeva N."/>
            <person name="Floriano A.M."/>
            <person name="Gaiarsa S."/>
            <person name="Benken K."/>
            <person name="Modeo L."/>
            <person name="Bandi C."/>
            <person name="Potekhin A."/>
            <person name="Sassera D."/>
            <person name="Petroni G."/>
        </authorList>
    </citation>
    <scope>NUCLEOTIDE SEQUENCE [LARGE SCALE GENOMIC DNA]</scope>
    <source>
        <strain evidence="11">CyL4-1</strain>
    </source>
</reference>
<dbReference type="FunFam" id="3.40.50.10050:FF:000001">
    <property type="entry name" value="Translation initiation factor IF-2"/>
    <property type="match status" value="1"/>
</dbReference>
<dbReference type="CDD" id="cd01887">
    <property type="entry name" value="IF2_eIF5B"/>
    <property type="match status" value="1"/>
</dbReference>
<dbReference type="SUPFAM" id="SSF52540">
    <property type="entry name" value="P-loop containing nucleoside triphosphate hydrolases"/>
    <property type="match status" value="1"/>
</dbReference>
<keyword evidence="3 7" id="KW-0396">Initiation factor</keyword>
<evidence type="ECO:0000256" key="2">
    <source>
        <dbReference type="ARBA" id="ARBA00020675"/>
    </source>
</evidence>
<dbReference type="HAMAP" id="MF_00100_B">
    <property type="entry name" value="IF_2_B"/>
    <property type="match status" value="1"/>
</dbReference>
<dbReference type="AlphaFoldDB" id="A0A5B8XE05"/>
<dbReference type="Pfam" id="PF11987">
    <property type="entry name" value="IF-2"/>
    <property type="match status" value="1"/>
</dbReference>
<dbReference type="Pfam" id="PF04760">
    <property type="entry name" value="IF2_N"/>
    <property type="match status" value="1"/>
</dbReference>
<gene>
    <name evidence="7" type="primary">infB</name>
    <name evidence="11" type="ORF">Deia_00668</name>
</gene>
<feature type="binding site" evidence="7">
    <location>
        <begin position="510"/>
        <end position="513"/>
    </location>
    <ligand>
        <name>GTP</name>
        <dbReference type="ChEBI" id="CHEBI:37565"/>
    </ligand>
</feature>
<name>A0A5B8XE05_9RICK</name>
<evidence type="ECO:0000256" key="7">
    <source>
        <dbReference type="HAMAP-Rule" id="MF_00100"/>
    </source>
</evidence>
<dbReference type="InterPro" id="IPR027417">
    <property type="entry name" value="P-loop_NTPase"/>
</dbReference>
<feature type="domain" description="Tr-type G" evidence="10">
    <location>
        <begin position="400"/>
        <end position="570"/>
    </location>
</feature>
<evidence type="ECO:0000256" key="8">
    <source>
        <dbReference type="RuleBase" id="RU000644"/>
    </source>
</evidence>
<evidence type="ECO:0000256" key="4">
    <source>
        <dbReference type="ARBA" id="ARBA00022741"/>
    </source>
</evidence>
<comment type="function">
    <text evidence="7 8">One of the essential components for the initiation of protein synthesis. Protects formylmethionyl-tRNA from spontaneous hydrolysis and promotes its binding to the 30S ribosomal subunits. Also involved in the hydrolysis of GTP during the formation of the 70S ribosomal complex.</text>
</comment>
<dbReference type="NCBIfam" id="TIGR00231">
    <property type="entry name" value="small_GTP"/>
    <property type="match status" value="1"/>
</dbReference>
<dbReference type="InterPro" id="IPR044145">
    <property type="entry name" value="IF2_II"/>
</dbReference>
<dbReference type="Gene3D" id="2.40.30.10">
    <property type="entry name" value="Translation factors"/>
    <property type="match status" value="2"/>
</dbReference>
<dbReference type="CDD" id="cd03702">
    <property type="entry name" value="IF2_mtIF2_II"/>
    <property type="match status" value="1"/>
</dbReference>
<feature type="region of interest" description="Disordered" evidence="9">
    <location>
        <begin position="86"/>
        <end position="116"/>
    </location>
</feature>
<dbReference type="InterPro" id="IPR009000">
    <property type="entry name" value="Transl_B-barrel_sf"/>
</dbReference>
<protein>
    <recommendedName>
        <fullName evidence="2 7">Translation initiation factor IF-2</fullName>
    </recommendedName>
</protein>
<dbReference type="Gene3D" id="3.40.50.300">
    <property type="entry name" value="P-loop containing nucleotide triphosphate hydrolases"/>
    <property type="match status" value="1"/>
</dbReference>
<dbReference type="InterPro" id="IPR006847">
    <property type="entry name" value="IF2_N"/>
</dbReference>
<evidence type="ECO:0000256" key="1">
    <source>
        <dbReference type="ARBA" id="ARBA00007733"/>
    </source>
</evidence>
<dbReference type="GO" id="GO:0005737">
    <property type="term" value="C:cytoplasm"/>
    <property type="evidence" value="ECO:0007669"/>
    <property type="project" value="UniProtKB-SubCell"/>
</dbReference>
<dbReference type="InterPro" id="IPR000795">
    <property type="entry name" value="T_Tr_GTP-bd_dom"/>
</dbReference>
<dbReference type="OrthoDB" id="9811804at2"/>
<dbReference type="SUPFAM" id="SSF50447">
    <property type="entry name" value="Translation proteins"/>
    <property type="match status" value="2"/>
</dbReference>
<proteinExistence type="inferred from homology"/>
<keyword evidence="6 7" id="KW-0342">GTP-binding</keyword>
<dbReference type="InterPro" id="IPR000178">
    <property type="entry name" value="TF_IF2_bacterial-like"/>
</dbReference>
<dbReference type="PROSITE" id="PS51722">
    <property type="entry name" value="G_TR_2"/>
    <property type="match status" value="1"/>
</dbReference>
<dbReference type="PANTHER" id="PTHR43381:SF5">
    <property type="entry name" value="TR-TYPE G DOMAIN-CONTAINING PROTEIN"/>
    <property type="match status" value="1"/>
</dbReference>
<dbReference type="EMBL" id="CP029077">
    <property type="protein sequence ID" value="QED23460.1"/>
    <property type="molecule type" value="Genomic_DNA"/>
</dbReference>
<evidence type="ECO:0000256" key="6">
    <source>
        <dbReference type="ARBA" id="ARBA00023134"/>
    </source>
</evidence>
<feature type="binding site" evidence="7">
    <location>
        <begin position="409"/>
        <end position="416"/>
    </location>
    <ligand>
        <name>GTP</name>
        <dbReference type="ChEBI" id="CHEBI:37565"/>
    </ligand>
</feature>
<dbReference type="InterPro" id="IPR005225">
    <property type="entry name" value="Small_GTP-bd"/>
</dbReference>
<dbReference type="FunFam" id="3.40.50.300:FF:000019">
    <property type="entry name" value="Translation initiation factor IF-2"/>
    <property type="match status" value="1"/>
</dbReference>
<comment type="subcellular location">
    <subcellularLocation>
        <location evidence="7">Cytoplasm</location>
    </subcellularLocation>
</comment>
<evidence type="ECO:0000259" key="10">
    <source>
        <dbReference type="PROSITE" id="PS51722"/>
    </source>
</evidence>
<keyword evidence="5 7" id="KW-0648">Protein biosynthesis</keyword>
<feature type="compositionally biased region" description="Polar residues" evidence="9">
    <location>
        <begin position="86"/>
        <end position="109"/>
    </location>
</feature>
<accession>A0A5B8XE05</accession>
<dbReference type="PANTHER" id="PTHR43381">
    <property type="entry name" value="TRANSLATION INITIATION FACTOR IF-2-RELATED"/>
    <property type="match status" value="1"/>
</dbReference>
<dbReference type="GO" id="GO:0003924">
    <property type="term" value="F:GTPase activity"/>
    <property type="evidence" value="ECO:0007669"/>
    <property type="project" value="UniProtKB-UniRule"/>
</dbReference>
<comment type="similarity">
    <text evidence="1 7 8">Belongs to the TRAFAC class translation factor GTPase superfamily. Classic translation factor GTPase family. IF-2 subfamily.</text>
</comment>
<comment type="caution">
    <text evidence="7">Lacks conserved residue(s) required for the propagation of feature annotation.</text>
</comment>
<dbReference type="CDD" id="cd03692">
    <property type="entry name" value="mtIF2_IVc"/>
    <property type="match status" value="1"/>
</dbReference>
<sequence>MSDNKKESSNPNSSENKITLKADALKINLAKLNMDKIKNAMNNFDINGQQKKIAEKNNDNISGKKQEISRQMFNLNISTSKEKMQNVENEAQENDSSVNDNPKISQSTQREQDRVNGNQRKIDEYYKEKKAENYLQQGKMRNMNLVTEKKKNTDDVAIKAADPLALDALPYGQNTQSKKFTQPAKGKNNITTHADGKKKNLEEKKTKISKTNNRVTEMIDKYGTRILQKIESQESDYSDIIDSDVYNVSKDENADDTDDEKNSAKNDYVITEEDITRDYERFLGKDLSFRNIDAEPFRPMIQYKRNIRRSFKKYDDVVRNIELSGNISVRDLAELISEKVGDVVKTLMKNGITAGINDVLDIDTAEFIATEMGHNVERVKVQNIYEKLFSELAEIEPEESRIPIVTIMGHVDHGKTTLLDVIRKSDIASRESGGITQHIGAYMVETKSHNKITFLDTPGHAAFTAMRKMGSRITDIAILVVAADDGIQNQTIEAIKHIQAAKIPMIVAINKIDKEDANVDRVVQDLLQHNVVAEKFGGDVVCVEISAKNNLNIDKLLDTISLHSEMLSIKTDTKARAFGHVIEAKFDKNRGAIVTIILKHGTLKIGDIIVAGTAYAKIKAIIDDKGNRLNTLIPGIPVEIFGFESTPSSSSDVFYIKDEKDARGYNEIVKEMEKTSIITSNRMSFDDLKTVKKDVNFIIKADAFGSLEAICLMISQVSHPELNIKVMQKGTGSVTESDANLAKSINAHILCFNVTPDARAKVVIQKEGLKCENFSIIYHLFDKVKEIASGYLARTRIETLIGKAVVRQVFTSGKDELVAGCMMESGVAVRGCFAKVLRGSEQIGISNIKTIRRFKDDVKEVSTGHECGIQLASNVKFEIGDLIEFYEEKFETQSLNIS</sequence>
<evidence type="ECO:0000256" key="9">
    <source>
        <dbReference type="SAM" id="MobiDB-lite"/>
    </source>
</evidence>
<evidence type="ECO:0000256" key="5">
    <source>
        <dbReference type="ARBA" id="ARBA00022917"/>
    </source>
</evidence>